<dbReference type="SFLD" id="SFLDG01129">
    <property type="entry name" value="C1.5:_HAD__Beta-PGM__Phosphata"/>
    <property type="match status" value="1"/>
</dbReference>
<dbReference type="InterPro" id="IPR050155">
    <property type="entry name" value="HAD-like_hydrolase_sf"/>
</dbReference>
<comment type="similarity">
    <text evidence="3">Belongs to the HAD-like hydrolase superfamily. CbbY/CbbZ/Gph/YieH family.</text>
</comment>
<proteinExistence type="inferred from homology"/>
<evidence type="ECO:0000256" key="3">
    <source>
        <dbReference type="ARBA" id="ARBA00006171"/>
    </source>
</evidence>
<dbReference type="GO" id="GO:0016787">
    <property type="term" value="F:hydrolase activity"/>
    <property type="evidence" value="ECO:0007669"/>
    <property type="project" value="UniProtKB-KW"/>
</dbReference>
<accession>A0ABW1EMT3</accession>
<evidence type="ECO:0000256" key="4">
    <source>
        <dbReference type="ARBA" id="ARBA00013078"/>
    </source>
</evidence>
<keyword evidence="6" id="KW-1185">Reference proteome</keyword>
<dbReference type="InterPro" id="IPR041492">
    <property type="entry name" value="HAD_2"/>
</dbReference>
<protein>
    <recommendedName>
        <fullName evidence="4">phosphoglycolate phosphatase</fullName>
        <ecNumber evidence="4">3.1.3.18</ecNumber>
    </recommendedName>
</protein>
<dbReference type="InterPro" id="IPR023214">
    <property type="entry name" value="HAD_sf"/>
</dbReference>
<dbReference type="Pfam" id="PF13419">
    <property type="entry name" value="HAD_2"/>
    <property type="match status" value="1"/>
</dbReference>
<dbReference type="InterPro" id="IPR036412">
    <property type="entry name" value="HAD-like_sf"/>
</dbReference>
<dbReference type="RefSeq" id="WP_263331964.1">
    <property type="nucleotide sequence ID" value="NZ_JAGSYH010000001.1"/>
</dbReference>
<dbReference type="Gene3D" id="3.40.50.1000">
    <property type="entry name" value="HAD superfamily/HAD-like"/>
    <property type="match status" value="1"/>
</dbReference>
<gene>
    <name evidence="5" type="ORF">ACFPT7_22515</name>
</gene>
<sequence>MLRFFRPIPTESLRLIVFDLDGTLIDSRQDLCNSVNAMLAHFDLKPLSDDVIASFIGDGVAMLIRRALAVPGELPAGLDTPEHPFFDEAFAYFLAYYREHKLDYTRVYPGVLESLEALKTFPDGSPRPMAVLTNKPVGPARAICDGLGLSPYFFAVYGGDSFPVKKPDPFGLNTLISQAGSTPQQTLLIGDSDVDVRTARNAGAWSLGCTFGLAPDSLEHTQPDALVDHAANWVTAFGTVEIRA</sequence>
<evidence type="ECO:0000313" key="6">
    <source>
        <dbReference type="Proteomes" id="UP001596091"/>
    </source>
</evidence>
<organism evidence="5 6">
    <name type="scientific">Acidicapsa dinghuensis</name>
    <dbReference type="NCBI Taxonomy" id="2218256"/>
    <lineage>
        <taxon>Bacteria</taxon>
        <taxon>Pseudomonadati</taxon>
        <taxon>Acidobacteriota</taxon>
        <taxon>Terriglobia</taxon>
        <taxon>Terriglobales</taxon>
        <taxon>Acidobacteriaceae</taxon>
        <taxon>Acidicapsa</taxon>
    </lineage>
</organism>
<dbReference type="EC" id="3.1.3.18" evidence="4"/>
<dbReference type="Proteomes" id="UP001596091">
    <property type="component" value="Unassembled WGS sequence"/>
</dbReference>
<comment type="pathway">
    <text evidence="2">Organic acid metabolism; glycolate biosynthesis; glycolate from 2-phosphoglycolate: step 1/1.</text>
</comment>
<evidence type="ECO:0000256" key="2">
    <source>
        <dbReference type="ARBA" id="ARBA00004818"/>
    </source>
</evidence>
<comment type="catalytic activity">
    <reaction evidence="1">
        <text>2-phosphoglycolate + H2O = glycolate + phosphate</text>
        <dbReference type="Rhea" id="RHEA:14369"/>
        <dbReference type="ChEBI" id="CHEBI:15377"/>
        <dbReference type="ChEBI" id="CHEBI:29805"/>
        <dbReference type="ChEBI" id="CHEBI:43474"/>
        <dbReference type="ChEBI" id="CHEBI:58033"/>
        <dbReference type="EC" id="3.1.3.18"/>
    </reaction>
</comment>
<dbReference type="SUPFAM" id="SSF56784">
    <property type="entry name" value="HAD-like"/>
    <property type="match status" value="1"/>
</dbReference>
<dbReference type="PANTHER" id="PTHR43434">
    <property type="entry name" value="PHOSPHOGLYCOLATE PHOSPHATASE"/>
    <property type="match status" value="1"/>
</dbReference>
<evidence type="ECO:0000256" key="1">
    <source>
        <dbReference type="ARBA" id="ARBA00000830"/>
    </source>
</evidence>
<dbReference type="SFLD" id="SFLDS00003">
    <property type="entry name" value="Haloacid_Dehalogenase"/>
    <property type="match status" value="1"/>
</dbReference>
<evidence type="ECO:0000313" key="5">
    <source>
        <dbReference type="EMBL" id="MFC5865097.1"/>
    </source>
</evidence>
<comment type="caution">
    <text evidence="5">The sequence shown here is derived from an EMBL/GenBank/DDBJ whole genome shotgun (WGS) entry which is preliminary data.</text>
</comment>
<keyword evidence="5" id="KW-0378">Hydrolase</keyword>
<name>A0ABW1EMT3_9BACT</name>
<dbReference type="InterPro" id="IPR023198">
    <property type="entry name" value="PGP-like_dom2"/>
</dbReference>
<dbReference type="PANTHER" id="PTHR43434:SF1">
    <property type="entry name" value="PHOSPHOGLYCOLATE PHOSPHATASE"/>
    <property type="match status" value="1"/>
</dbReference>
<dbReference type="NCBIfam" id="TIGR01549">
    <property type="entry name" value="HAD-SF-IA-v1"/>
    <property type="match status" value="1"/>
</dbReference>
<dbReference type="EMBL" id="JBHSPH010000010">
    <property type="protein sequence ID" value="MFC5865097.1"/>
    <property type="molecule type" value="Genomic_DNA"/>
</dbReference>
<dbReference type="InterPro" id="IPR006439">
    <property type="entry name" value="HAD-SF_hydro_IA"/>
</dbReference>
<dbReference type="Gene3D" id="1.10.150.240">
    <property type="entry name" value="Putative phosphatase, domain 2"/>
    <property type="match status" value="1"/>
</dbReference>
<reference evidence="6" key="1">
    <citation type="journal article" date="2019" name="Int. J. Syst. Evol. Microbiol.">
        <title>The Global Catalogue of Microorganisms (GCM) 10K type strain sequencing project: providing services to taxonomists for standard genome sequencing and annotation.</title>
        <authorList>
            <consortium name="The Broad Institute Genomics Platform"/>
            <consortium name="The Broad Institute Genome Sequencing Center for Infectious Disease"/>
            <person name="Wu L."/>
            <person name="Ma J."/>
        </authorList>
    </citation>
    <scope>NUCLEOTIDE SEQUENCE [LARGE SCALE GENOMIC DNA]</scope>
    <source>
        <strain evidence="6">JCM 4087</strain>
    </source>
</reference>